<proteinExistence type="predicted"/>
<dbReference type="EMBL" id="JAVLUS010000033">
    <property type="protein sequence ID" value="MDS1116732.1"/>
    <property type="molecule type" value="Genomic_DNA"/>
</dbReference>
<dbReference type="RefSeq" id="WP_310952466.1">
    <property type="nucleotide sequence ID" value="NZ_JAVLUS010000033.1"/>
</dbReference>
<dbReference type="Proteomes" id="UP001265083">
    <property type="component" value="Unassembled WGS sequence"/>
</dbReference>
<reference evidence="1 2" key="1">
    <citation type="submission" date="2023-08" db="EMBL/GenBank/DDBJ databases">
        <title>Bioegradation of LLDPE and BLDPE plastic by marine bacteria from coast plastic debris.</title>
        <authorList>
            <person name="Rong Z."/>
        </authorList>
    </citation>
    <scope>NUCLEOTIDE SEQUENCE [LARGE SCALE GENOMIC DNA]</scope>
    <source>
        <strain evidence="1 2">Z-2</strain>
    </source>
</reference>
<sequence>MATSLERDAGARVGVHAADDHLDVVLVDRLGRVQAVTRSRRTSNLNKDLVAALKKLSAIERDFDFRRVSAVTLTGQDPTTSAVGSRRLCRVASLRIGAPLTSAIPPLATWARPLRAAVDAGSAIVAGGWEFSGARVAPLDQAAIVDFAFAAAQYADSVAITSIFSPVDPSDEITAAQIVASVAGSIPITLSHEISTLGLVERENATIMNAALRQWAGRPSRQFSTAVAESEFAHADCYFTQNDGTQRLAEYAERFPVFQIGSGIADALRGAAHLSGLNNANLAQVADGSITFARLVNGFPRESIQRQLVEGVVTRFRAPETMCVTVPQEPGTTRAALMHISHRTDDLPLLVVGPEEDDEPIGFDGVGPVIRPPHGGVANAVGAAVAPVAGSAERIYNGRPGSVGPEIDALTSDARNRAILAGASPDALRVVDVEEIPLTYLGTPAVHVRVRVAGIPMT</sequence>
<organism evidence="1 2">
    <name type="scientific">Gordonia westfalica</name>
    <dbReference type="NCBI Taxonomy" id="158898"/>
    <lineage>
        <taxon>Bacteria</taxon>
        <taxon>Bacillati</taxon>
        <taxon>Actinomycetota</taxon>
        <taxon>Actinomycetes</taxon>
        <taxon>Mycobacteriales</taxon>
        <taxon>Gordoniaceae</taxon>
        <taxon>Gordonia</taxon>
    </lineage>
</organism>
<gene>
    <name evidence="1" type="ORF">RD149_23600</name>
</gene>
<name>A0ABU2GZ43_9ACTN</name>
<accession>A0ABU2GZ43</accession>
<evidence type="ECO:0000313" key="1">
    <source>
        <dbReference type="EMBL" id="MDS1116732.1"/>
    </source>
</evidence>
<dbReference type="PANTHER" id="PTHR11365">
    <property type="entry name" value="5-OXOPROLINASE RELATED"/>
    <property type="match status" value="1"/>
</dbReference>
<evidence type="ECO:0000313" key="2">
    <source>
        <dbReference type="Proteomes" id="UP001265083"/>
    </source>
</evidence>
<keyword evidence="2" id="KW-1185">Reference proteome</keyword>
<dbReference type="PANTHER" id="PTHR11365:SF10">
    <property type="entry name" value="HYDANTOINASE_OXOPROLINASE"/>
    <property type="match status" value="1"/>
</dbReference>
<dbReference type="InterPro" id="IPR045079">
    <property type="entry name" value="Oxoprolinase-like"/>
</dbReference>
<protein>
    <recommendedName>
        <fullName evidence="3">Hydantoinase/oxoprolinase</fullName>
    </recommendedName>
</protein>
<evidence type="ECO:0008006" key="3">
    <source>
        <dbReference type="Google" id="ProtNLM"/>
    </source>
</evidence>
<comment type="caution">
    <text evidence="1">The sequence shown here is derived from an EMBL/GenBank/DDBJ whole genome shotgun (WGS) entry which is preliminary data.</text>
</comment>